<name>A0A6J5QL00_9CAUD</name>
<gene>
    <name evidence="2" type="ORF">UFOVP1118_24</name>
</gene>
<dbReference type="GO" id="GO:0005198">
    <property type="term" value="F:structural molecule activity"/>
    <property type="evidence" value="ECO:0007669"/>
    <property type="project" value="InterPro"/>
</dbReference>
<dbReference type="GO" id="GO:0019068">
    <property type="term" value="P:virion assembly"/>
    <property type="evidence" value="ECO:0007669"/>
    <property type="project" value="InterPro"/>
</dbReference>
<feature type="region of interest" description="Disordered" evidence="1">
    <location>
        <begin position="503"/>
        <end position="523"/>
    </location>
</feature>
<sequence>MSRKPLKKAIGKSIGKAIGKGKGKPLKARADGFGGGGSGIFSQFEGAKYSNKRQWVNTPWPADAKKTMTTFDRQELTRKMRWLSVNAGMVRQLISDNVLYSIADGIKAQAASGDHEWDAAAEAYFNEWASKPCEISGQFNFAEVQQIACRKVDVDGEIFILKTYASDGSPMIQMIESHRIGASASAVGTVEGMYDGIMFNKFGAVVGYNVIRSDGSTRLVNANSMLHVHHPENVSGARAYSPMQHSINNLIDILEVLSLEKVAVKSNGDITRTITRENPQFDGSTADFEAFGMRPQDYPEGVYNNPEQVGSFIGGKILSLAPGESLESFQSQRPNSTFTGFIEHLQKDSAAGILPYQFSIDPNGIGGAAIRLVVSKAERHFGSRQHMMMTRMLTPIWGYVIGNAISSGAIAPNDNFNKVNWVTPRRVTVDAGREAAANQRDVEMGLKTLSDHFSELGMDPREEIRRRASDARLVIDTAKEFDVPVSMIYQPALNAAVGIDEALNNHKSPPHEEPFAPFPESNP</sequence>
<dbReference type="InterPro" id="IPR006429">
    <property type="entry name" value="Phage_lambda_portal"/>
</dbReference>
<evidence type="ECO:0000313" key="2">
    <source>
        <dbReference type="EMBL" id="CAB4185033.1"/>
    </source>
</evidence>
<organism evidence="2">
    <name type="scientific">uncultured Caudovirales phage</name>
    <dbReference type="NCBI Taxonomy" id="2100421"/>
    <lineage>
        <taxon>Viruses</taxon>
        <taxon>Duplodnaviria</taxon>
        <taxon>Heunggongvirae</taxon>
        <taxon>Uroviricota</taxon>
        <taxon>Caudoviricetes</taxon>
        <taxon>Peduoviridae</taxon>
        <taxon>Maltschvirus</taxon>
        <taxon>Maltschvirus maltsch</taxon>
    </lineage>
</organism>
<reference evidence="2" key="1">
    <citation type="submission" date="2020-05" db="EMBL/GenBank/DDBJ databases">
        <authorList>
            <person name="Chiriac C."/>
            <person name="Salcher M."/>
            <person name="Ghai R."/>
            <person name="Kavagutti S V."/>
        </authorList>
    </citation>
    <scope>NUCLEOTIDE SEQUENCE</scope>
</reference>
<dbReference type="EMBL" id="LR797073">
    <property type="protein sequence ID" value="CAB4185033.1"/>
    <property type="molecule type" value="Genomic_DNA"/>
</dbReference>
<proteinExistence type="predicted"/>
<protein>
    <submittedName>
        <fullName evidence="2">COG5511 Bacteriophage capsid protein</fullName>
    </submittedName>
</protein>
<dbReference type="Pfam" id="PF05136">
    <property type="entry name" value="Phage_portal_2"/>
    <property type="match status" value="1"/>
</dbReference>
<evidence type="ECO:0000256" key="1">
    <source>
        <dbReference type="SAM" id="MobiDB-lite"/>
    </source>
</evidence>
<accession>A0A6J5QL00</accession>